<dbReference type="EMBL" id="ML208406">
    <property type="protein sequence ID" value="TFK66390.1"/>
    <property type="molecule type" value="Genomic_DNA"/>
</dbReference>
<reference evidence="1 2" key="1">
    <citation type="journal article" date="2019" name="Nat. Ecol. Evol.">
        <title>Megaphylogeny resolves global patterns of mushroom evolution.</title>
        <authorList>
            <person name="Varga T."/>
            <person name="Krizsan K."/>
            <person name="Foldi C."/>
            <person name="Dima B."/>
            <person name="Sanchez-Garcia M."/>
            <person name="Sanchez-Ramirez S."/>
            <person name="Szollosi G.J."/>
            <person name="Szarkandi J.G."/>
            <person name="Papp V."/>
            <person name="Albert L."/>
            <person name="Andreopoulos W."/>
            <person name="Angelini C."/>
            <person name="Antonin V."/>
            <person name="Barry K.W."/>
            <person name="Bougher N.L."/>
            <person name="Buchanan P."/>
            <person name="Buyck B."/>
            <person name="Bense V."/>
            <person name="Catcheside P."/>
            <person name="Chovatia M."/>
            <person name="Cooper J."/>
            <person name="Damon W."/>
            <person name="Desjardin D."/>
            <person name="Finy P."/>
            <person name="Geml J."/>
            <person name="Haridas S."/>
            <person name="Hughes K."/>
            <person name="Justo A."/>
            <person name="Karasinski D."/>
            <person name="Kautmanova I."/>
            <person name="Kiss B."/>
            <person name="Kocsube S."/>
            <person name="Kotiranta H."/>
            <person name="LaButti K.M."/>
            <person name="Lechner B.E."/>
            <person name="Liimatainen K."/>
            <person name="Lipzen A."/>
            <person name="Lukacs Z."/>
            <person name="Mihaltcheva S."/>
            <person name="Morgado L.N."/>
            <person name="Niskanen T."/>
            <person name="Noordeloos M.E."/>
            <person name="Ohm R.A."/>
            <person name="Ortiz-Santana B."/>
            <person name="Ovrebo C."/>
            <person name="Racz N."/>
            <person name="Riley R."/>
            <person name="Savchenko A."/>
            <person name="Shiryaev A."/>
            <person name="Soop K."/>
            <person name="Spirin V."/>
            <person name="Szebenyi C."/>
            <person name="Tomsovsky M."/>
            <person name="Tulloss R.E."/>
            <person name="Uehling J."/>
            <person name="Grigoriev I.V."/>
            <person name="Vagvolgyi C."/>
            <person name="Papp T."/>
            <person name="Martin F.M."/>
            <person name="Miettinen O."/>
            <person name="Hibbett D.S."/>
            <person name="Nagy L.G."/>
        </authorList>
    </citation>
    <scope>NUCLEOTIDE SEQUENCE [LARGE SCALE GENOMIC DNA]</scope>
    <source>
        <strain evidence="1 2">NL-1719</strain>
    </source>
</reference>
<proteinExistence type="predicted"/>
<evidence type="ECO:0000313" key="1">
    <source>
        <dbReference type="EMBL" id="TFK66390.1"/>
    </source>
</evidence>
<evidence type="ECO:0000313" key="2">
    <source>
        <dbReference type="Proteomes" id="UP000308600"/>
    </source>
</evidence>
<dbReference type="Proteomes" id="UP000308600">
    <property type="component" value="Unassembled WGS sequence"/>
</dbReference>
<accession>A0ACD3AL29</accession>
<protein>
    <submittedName>
        <fullName evidence="1">RTA1-domain-containing protein</fullName>
    </submittedName>
</protein>
<sequence>MSSHNTTAPGPIVIGPHGPVHTPYGYLVNESIAILFVVLFSVSTLAHTIQAIRSRIWWLLPTIVFTGIMEIVGWSGRLWSSLNQSKFTPYEIQITATILAPTPLLAANFVILGRIISKLGPAYSRLTPRRYAMVFITFDVVALIVQAVGGGMAATAVGKHTSAARGGHIMLGGIAFQLLSIAAFAACAIEFFLRFIYDRPLREVENSTPIQVESKPEKNSGRASITTNSSAALGPNEPKVSPPRLSFKMSVTAVALLVTTACLLIRAVYRTIELSDGFTGKIIRTQIWFNIFDGGMVVFAMYTMNFLHPYWFLRFDDAVPRQSTA</sequence>
<keyword evidence="2" id="KW-1185">Reference proteome</keyword>
<name>A0ACD3AL29_9AGAR</name>
<organism evidence="1 2">
    <name type="scientific">Pluteus cervinus</name>
    <dbReference type="NCBI Taxonomy" id="181527"/>
    <lineage>
        <taxon>Eukaryota</taxon>
        <taxon>Fungi</taxon>
        <taxon>Dikarya</taxon>
        <taxon>Basidiomycota</taxon>
        <taxon>Agaricomycotina</taxon>
        <taxon>Agaricomycetes</taxon>
        <taxon>Agaricomycetidae</taxon>
        <taxon>Agaricales</taxon>
        <taxon>Pluteineae</taxon>
        <taxon>Pluteaceae</taxon>
        <taxon>Pluteus</taxon>
    </lineage>
</organism>
<gene>
    <name evidence="1" type="ORF">BDN72DRAFT_823448</name>
</gene>